<comment type="function">
    <text evidence="10 12">Specifically methylates the N3 position of the uracil ring of uridine 1498 (m3U1498) in 16S rRNA. Acts on the fully assembled 30S ribosomal subunit.</text>
</comment>
<dbReference type="PANTHER" id="PTHR30027">
    <property type="entry name" value="RIBOSOMAL RNA SMALL SUBUNIT METHYLTRANSFERASE E"/>
    <property type="match status" value="1"/>
</dbReference>
<dbReference type="GO" id="GO:0008168">
    <property type="term" value="F:methyltransferase activity"/>
    <property type="evidence" value="ECO:0007669"/>
    <property type="project" value="UniProtKB-KW"/>
</dbReference>
<evidence type="ECO:0000256" key="3">
    <source>
        <dbReference type="ARBA" id="ARBA00012328"/>
    </source>
</evidence>
<evidence type="ECO:0000256" key="6">
    <source>
        <dbReference type="ARBA" id="ARBA00022552"/>
    </source>
</evidence>
<evidence type="ECO:0000259" key="13">
    <source>
        <dbReference type="Pfam" id="PF04452"/>
    </source>
</evidence>
<dbReference type="Proteomes" id="UP001054811">
    <property type="component" value="Chromosome"/>
</dbReference>
<dbReference type="SUPFAM" id="SSF75217">
    <property type="entry name" value="alpha/beta knot"/>
    <property type="match status" value="1"/>
</dbReference>
<reference evidence="15" key="1">
    <citation type="submission" date="2022-01" db="EMBL/GenBank/DDBJ databases">
        <title>Microbacterium eymi and Microbacterium rhizovicinus sp. nov., isolated from the rhizospheric soil of Elymus tsukushiensis, a plant native to the Dokdo Islands, Republic of Korea.</title>
        <authorList>
            <person name="Hwang Y.J."/>
        </authorList>
    </citation>
    <scope>NUCLEOTIDE SEQUENCE</scope>
    <source>
        <strain evidence="15">KUDC0405</strain>
    </source>
</reference>
<protein>
    <recommendedName>
        <fullName evidence="4 12">Ribosomal RNA small subunit methyltransferase E</fullName>
        <ecNumber evidence="3 12">2.1.1.193</ecNumber>
    </recommendedName>
</protein>
<evidence type="ECO:0000256" key="4">
    <source>
        <dbReference type="ARBA" id="ARBA00013673"/>
    </source>
</evidence>
<dbReference type="InterPro" id="IPR046886">
    <property type="entry name" value="RsmE_MTase_dom"/>
</dbReference>
<keyword evidence="6 12" id="KW-0698">rRNA processing</keyword>
<dbReference type="NCBIfam" id="TIGR00046">
    <property type="entry name" value="RsmE family RNA methyltransferase"/>
    <property type="match status" value="1"/>
</dbReference>
<dbReference type="RefSeq" id="WP_259611901.1">
    <property type="nucleotide sequence ID" value="NZ_CP091139.2"/>
</dbReference>
<dbReference type="GO" id="GO:0032259">
    <property type="term" value="P:methylation"/>
    <property type="evidence" value="ECO:0007669"/>
    <property type="project" value="UniProtKB-KW"/>
</dbReference>
<evidence type="ECO:0000313" key="16">
    <source>
        <dbReference type="Proteomes" id="UP001054811"/>
    </source>
</evidence>
<keyword evidence="9 12" id="KW-0949">S-adenosyl-L-methionine</keyword>
<feature type="domain" description="Ribosomal RNA small subunit methyltransferase E methyltransferase" evidence="13">
    <location>
        <begin position="78"/>
        <end position="237"/>
    </location>
</feature>
<dbReference type="InterPro" id="IPR029028">
    <property type="entry name" value="Alpha/beta_knot_MTases"/>
</dbReference>
<dbReference type="NCBIfam" id="NF008693">
    <property type="entry name" value="PRK11713.2-3"/>
    <property type="match status" value="1"/>
</dbReference>
<comment type="catalytic activity">
    <reaction evidence="11 12">
        <text>uridine(1498) in 16S rRNA + S-adenosyl-L-methionine = N(3)-methyluridine(1498) in 16S rRNA + S-adenosyl-L-homocysteine + H(+)</text>
        <dbReference type="Rhea" id="RHEA:42920"/>
        <dbReference type="Rhea" id="RHEA-COMP:10283"/>
        <dbReference type="Rhea" id="RHEA-COMP:10284"/>
        <dbReference type="ChEBI" id="CHEBI:15378"/>
        <dbReference type="ChEBI" id="CHEBI:57856"/>
        <dbReference type="ChEBI" id="CHEBI:59789"/>
        <dbReference type="ChEBI" id="CHEBI:65315"/>
        <dbReference type="ChEBI" id="CHEBI:74502"/>
        <dbReference type="EC" id="2.1.1.193"/>
    </reaction>
</comment>
<accession>A0ABY5NJH4</accession>
<evidence type="ECO:0000256" key="1">
    <source>
        <dbReference type="ARBA" id="ARBA00004496"/>
    </source>
</evidence>
<gene>
    <name evidence="15" type="ORF">L2X98_34760</name>
</gene>
<keyword evidence="8 12" id="KW-0808">Transferase</keyword>
<sequence>MPLHFVTTDAATAAAGDVLTLTGAEAHHAAAVRRVRAGEQVTLGDGRGVWLDGRCTAVDPKRVEVEVTARTDVPAPRPRLVLAQALAKGDRDELAVQAATELGVDEVIPWQAARSVSRWNDAKAVKGRARWEAIVREAAKQAHRAWVPEVAEITSTPRIAARAAASHVIVLEPTGEVRLSAVAIDPAQGEVVLVVGPEGGIAADELALLADAGATIAALGDTVLRTSTAGPAALAVVSTILGRW</sequence>
<evidence type="ECO:0000256" key="9">
    <source>
        <dbReference type="ARBA" id="ARBA00022691"/>
    </source>
</evidence>
<evidence type="ECO:0000256" key="7">
    <source>
        <dbReference type="ARBA" id="ARBA00022603"/>
    </source>
</evidence>
<dbReference type="CDD" id="cd18084">
    <property type="entry name" value="RsmE-like"/>
    <property type="match status" value="1"/>
</dbReference>
<keyword evidence="16" id="KW-1185">Reference proteome</keyword>
<dbReference type="EC" id="2.1.1.193" evidence="3 12"/>
<dbReference type="Pfam" id="PF04452">
    <property type="entry name" value="Methyltrans_RNA"/>
    <property type="match status" value="1"/>
</dbReference>
<evidence type="ECO:0000256" key="5">
    <source>
        <dbReference type="ARBA" id="ARBA00022490"/>
    </source>
</evidence>
<evidence type="ECO:0000256" key="2">
    <source>
        <dbReference type="ARBA" id="ARBA00005528"/>
    </source>
</evidence>
<comment type="similarity">
    <text evidence="2 12">Belongs to the RNA methyltransferase RsmE family.</text>
</comment>
<evidence type="ECO:0000256" key="8">
    <source>
        <dbReference type="ARBA" id="ARBA00022679"/>
    </source>
</evidence>
<dbReference type="InterPro" id="IPR029026">
    <property type="entry name" value="tRNA_m1G_MTases_N"/>
</dbReference>
<evidence type="ECO:0000256" key="12">
    <source>
        <dbReference type="PIRNR" id="PIRNR015601"/>
    </source>
</evidence>
<evidence type="ECO:0000256" key="11">
    <source>
        <dbReference type="ARBA" id="ARBA00047944"/>
    </source>
</evidence>
<proteinExistence type="inferred from homology"/>
<dbReference type="Gene3D" id="3.40.1280.10">
    <property type="match status" value="1"/>
</dbReference>
<dbReference type="PIRSF" id="PIRSF015601">
    <property type="entry name" value="MTase_slr0722"/>
    <property type="match status" value="1"/>
</dbReference>
<feature type="domain" description="Ribosomal RNA small subunit methyltransferase E PUA-like" evidence="14">
    <location>
        <begin position="21"/>
        <end position="67"/>
    </location>
</feature>
<dbReference type="PANTHER" id="PTHR30027:SF3">
    <property type="entry name" value="16S RRNA (URACIL(1498)-N(3))-METHYLTRANSFERASE"/>
    <property type="match status" value="1"/>
</dbReference>
<dbReference type="InterPro" id="IPR015947">
    <property type="entry name" value="PUA-like_sf"/>
</dbReference>
<evidence type="ECO:0000313" key="15">
    <source>
        <dbReference type="EMBL" id="UUT35323.1"/>
    </source>
</evidence>
<dbReference type="InterPro" id="IPR006700">
    <property type="entry name" value="RsmE"/>
</dbReference>
<evidence type="ECO:0000256" key="10">
    <source>
        <dbReference type="ARBA" id="ARBA00025699"/>
    </source>
</evidence>
<organism evidence="15 16">
    <name type="scientific">Microbacterium elymi</name>
    <dbReference type="NCBI Taxonomy" id="2909587"/>
    <lineage>
        <taxon>Bacteria</taxon>
        <taxon>Bacillati</taxon>
        <taxon>Actinomycetota</taxon>
        <taxon>Actinomycetes</taxon>
        <taxon>Micrococcales</taxon>
        <taxon>Microbacteriaceae</taxon>
        <taxon>Microbacterium</taxon>
    </lineage>
</organism>
<dbReference type="EMBL" id="CP091139">
    <property type="protein sequence ID" value="UUT35323.1"/>
    <property type="molecule type" value="Genomic_DNA"/>
</dbReference>
<dbReference type="Pfam" id="PF20260">
    <property type="entry name" value="PUA_4"/>
    <property type="match status" value="1"/>
</dbReference>
<dbReference type="InterPro" id="IPR046887">
    <property type="entry name" value="RsmE_PUA-like"/>
</dbReference>
<dbReference type="Gene3D" id="2.40.240.20">
    <property type="entry name" value="Hypothetical PUA domain-like, domain 1"/>
    <property type="match status" value="1"/>
</dbReference>
<comment type="subcellular location">
    <subcellularLocation>
        <location evidence="1 12">Cytoplasm</location>
    </subcellularLocation>
</comment>
<keyword evidence="7 12" id="KW-0489">Methyltransferase</keyword>
<dbReference type="SUPFAM" id="SSF88697">
    <property type="entry name" value="PUA domain-like"/>
    <property type="match status" value="1"/>
</dbReference>
<name>A0ABY5NJH4_9MICO</name>
<evidence type="ECO:0000259" key="14">
    <source>
        <dbReference type="Pfam" id="PF20260"/>
    </source>
</evidence>
<keyword evidence="5 12" id="KW-0963">Cytoplasm</keyword>